<dbReference type="Proteomes" id="UP000824236">
    <property type="component" value="Unassembled WGS sequence"/>
</dbReference>
<dbReference type="Gene3D" id="3.40.50.300">
    <property type="entry name" value="P-loop containing nucleotide triphosphate hydrolases"/>
    <property type="match status" value="1"/>
</dbReference>
<dbReference type="AlphaFoldDB" id="A0A9E2KF29"/>
<evidence type="ECO:0000313" key="1">
    <source>
        <dbReference type="EMBL" id="MBU3813561.1"/>
    </source>
</evidence>
<protein>
    <submittedName>
        <fullName evidence="1">Terminase</fullName>
    </submittedName>
</protein>
<proteinExistence type="predicted"/>
<sequence length="691" mass="79196">MSIEELVKEDDRRMSEIRAPFNPITGEGSVGKRKKVHIEDVYPYDMLIPVPMLQNKLVKLILKKGSIRQFCLDRYGICDTETREKVVRQFIKVRCRHDFPFLAYAYNLIKNKEGGKMIHFKLSYPQRYLLSILEDMRLAGVPIRIILLKARQWGGSTLVQLYIAWIQLFHKEGWYSDIVAQDASTSRKIKAMYSKMLERLPPWLIGCPDNAQLAFTPYEGSQLDSIITYGKGTNITKARDTVITIGTYNNPNSGRGGDISCVHYSEVGLWEDTDGKKPEDIIRSISSSLLMAPLTVEVIESTANGMGNFFYRAYQAAKQGKSNRRAVFVPWFKIEKYTRPVKDRKAFAQWLLDNKDNNNPPEGCLDAGKYYWHLWTLGATFEAINWYIFKRKDYIDHQDMMAEFPSDDIEAFRNSGRQVFNIYYLDKLKETCKPPLHVGEVQGDGVKGRRALQDLHFVADHNGMLKVWAMPQQLKHRIARRYLVTVDVGGRGKEADWSDILVIDRYWMMFGGNPEVVAEWHGHIDHDLLAWKAAQIAGFYDNAKLVIESNTIETKDNDTDGDQSELIFNQLAGEYDNLYVRKASEAKIAQGIATEYGFHTNRKTKPMLISNLVACVRDLSYIERNLDAIAEYAVYEKKENGSFGAADGYHDDRVMTRGIGLHICFNEMDLPAVVKPKQKHQQKKVITEATI</sequence>
<evidence type="ECO:0000313" key="2">
    <source>
        <dbReference type="Proteomes" id="UP000824236"/>
    </source>
</evidence>
<dbReference type="InterPro" id="IPR027417">
    <property type="entry name" value="P-loop_NTPase"/>
</dbReference>
<reference evidence="1" key="2">
    <citation type="submission" date="2021-04" db="EMBL/GenBank/DDBJ databases">
        <authorList>
            <person name="Gilroy R."/>
        </authorList>
    </citation>
    <scope>NUCLEOTIDE SEQUENCE</scope>
    <source>
        <strain evidence="1">B3-3758</strain>
    </source>
</reference>
<dbReference type="EMBL" id="JAHLFO010000040">
    <property type="protein sequence ID" value="MBU3813561.1"/>
    <property type="molecule type" value="Genomic_DNA"/>
</dbReference>
<reference evidence="1" key="1">
    <citation type="journal article" date="2021" name="PeerJ">
        <title>Extensive microbial diversity within the chicken gut microbiome revealed by metagenomics and culture.</title>
        <authorList>
            <person name="Gilroy R."/>
            <person name="Ravi A."/>
            <person name="Getino M."/>
            <person name="Pursley I."/>
            <person name="Horton D.L."/>
            <person name="Alikhan N.F."/>
            <person name="Baker D."/>
            <person name="Gharbi K."/>
            <person name="Hall N."/>
            <person name="Watson M."/>
            <person name="Adriaenssens E.M."/>
            <person name="Foster-Nyarko E."/>
            <person name="Jarju S."/>
            <person name="Secka A."/>
            <person name="Antonio M."/>
            <person name="Oren A."/>
            <person name="Chaudhuri R.R."/>
            <person name="La Ragione R."/>
            <person name="Hildebrand F."/>
            <person name="Pallen M.J."/>
        </authorList>
    </citation>
    <scope>NUCLEOTIDE SEQUENCE</scope>
    <source>
        <strain evidence="1">B3-3758</strain>
    </source>
</reference>
<name>A0A9E2KF29_9BACE</name>
<dbReference type="Gene3D" id="3.30.420.240">
    <property type="match status" value="1"/>
</dbReference>
<accession>A0A9E2KF29</accession>
<gene>
    <name evidence="1" type="ORF">H9791_03510</name>
</gene>
<organism evidence="1 2">
    <name type="scientific">Candidatus Bacteroides intestinipullorum</name>
    <dbReference type="NCBI Taxonomy" id="2838471"/>
    <lineage>
        <taxon>Bacteria</taxon>
        <taxon>Pseudomonadati</taxon>
        <taxon>Bacteroidota</taxon>
        <taxon>Bacteroidia</taxon>
        <taxon>Bacteroidales</taxon>
        <taxon>Bacteroidaceae</taxon>
        <taxon>Bacteroides</taxon>
    </lineage>
</organism>
<comment type="caution">
    <text evidence="1">The sequence shown here is derived from an EMBL/GenBank/DDBJ whole genome shotgun (WGS) entry which is preliminary data.</text>
</comment>